<dbReference type="NCBIfam" id="TIGR01930">
    <property type="entry name" value="AcCoA-C-Actrans"/>
    <property type="match status" value="1"/>
</dbReference>
<dbReference type="InterPro" id="IPR002155">
    <property type="entry name" value="Thiolase"/>
</dbReference>
<feature type="domain" description="Thiolase C-terminal" evidence="6">
    <location>
        <begin position="271"/>
        <end position="391"/>
    </location>
</feature>
<dbReference type="InterPro" id="IPR016039">
    <property type="entry name" value="Thiolase-like"/>
</dbReference>
<evidence type="ECO:0000256" key="3">
    <source>
        <dbReference type="ARBA" id="ARBA00023229"/>
    </source>
</evidence>
<dbReference type="InterPro" id="IPR020613">
    <property type="entry name" value="Thiolase_CS"/>
</dbReference>
<dbReference type="InterPro" id="IPR020610">
    <property type="entry name" value="Thiolase_AS"/>
</dbReference>
<reference evidence="7 8" key="1">
    <citation type="journal article" date="2022" name="Microbiol. Resour. Announc.">
        <title>Complete Genome Sequence of the Hyperthermophilic and Acidophilic Archaeon Saccharolobus caldissimus Strain HS-3T.</title>
        <authorList>
            <person name="Sakai H.D."/>
            <person name="Kurosawa N."/>
        </authorList>
    </citation>
    <scope>NUCLEOTIDE SEQUENCE [LARGE SCALE GENOMIC DNA]</scope>
    <source>
        <strain evidence="7 8">JCM32116</strain>
    </source>
</reference>
<evidence type="ECO:0000256" key="2">
    <source>
        <dbReference type="ARBA" id="ARBA00022679"/>
    </source>
</evidence>
<dbReference type="PANTHER" id="PTHR18919">
    <property type="entry name" value="ACETYL-COA C-ACYLTRANSFERASE"/>
    <property type="match status" value="1"/>
</dbReference>
<evidence type="ECO:0000256" key="1">
    <source>
        <dbReference type="ARBA" id="ARBA00010982"/>
    </source>
</evidence>
<feature type="domain" description="Thiolase N-terminal" evidence="5">
    <location>
        <begin position="5"/>
        <end position="263"/>
    </location>
</feature>
<organism evidence="7 8">
    <name type="scientific">Saccharolobus caldissimus</name>
    <dbReference type="NCBI Taxonomy" id="1702097"/>
    <lineage>
        <taxon>Archaea</taxon>
        <taxon>Thermoproteota</taxon>
        <taxon>Thermoprotei</taxon>
        <taxon>Sulfolobales</taxon>
        <taxon>Sulfolobaceae</taxon>
        <taxon>Saccharolobus</taxon>
    </lineage>
</organism>
<dbReference type="Pfam" id="PF00108">
    <property type="entry name" value="Thiolase_N"/>
    <property type="match status" value="1"/>
</dbReference>
<keyword evidence="2" id="KW-0808">Transferase</keyword>
<sequence length="397" mass="43120">MPENVYIVSAVRTPIGKFGGSLKDLSPVDLGTIAIKEAIRRAKIDPKKVDITIMGNVLRAGHGQDISRQCAIRAGVPYEIDGFSIDMVCSSGMMSVIAASQMIKSGDADIVIAGGTESMSQAMLAVKSDIRWGVRMLMGKRLEFIDTMLIDGLTDPFNMKLMGQEADMVAKAHNITRKELDEIAYESHLRAHNATVKGYFKSEIVEINVNGKIIDKDEGIRSDTTLEKLSNLPPAFNPDGLHTAGNSSQISDGASALIIMSEKAVRELNVEPIARILGYSWVGIESWRFTEAPIFAIKKLLSKLEMDITKFDYFENNEAFAVNNVLLHKYLGIPYDRLNVFGGAIAIGHPIGASGARIITTLLNVLSKMKGERGIASICHGVGGATAIAVELLRELK</sequence>
<dbReference type="GeneID" id="68866644"/>
<keyword evidence="8" id="KW-1185">Reference proteome</keyword>
<dbReference type="PANTHER" id="PTHR18919:SF107">
    <property type="entry name" value="ACETYL-COA ACETYLTRANSFERASE, CYTOSOLIC"/>
    <property type="match status" value="1"/>
</dbReference>
<dbReference type="CDD" id="cd00751">
    <property type="entry name" value="thiolase"/>
    <property type="match status" value="1"/>
</dbReference>
<dbReference type="PROSITE" id="PS00099">
    <property type="entry name" value="THIOLASE_3"/>
    <property type="match status" value="1"/>
</dbReference>
<dbReference type="InterPro" id="IPR020617">
    <property type="entry name" value="Thiolase_C"/>
</dbReference>
<evidence type="ECO:0000259" key="5">
    <source>
        <dbReference type="Pfam" id="PF00108"/>
    </source>
</evidence>
<dbReference type="PROSITE" id="PS00737">
    <property type="entry name" value="THIOLASE_2"/>
    <property type="match status" value="1"/>
</dbReference>
<comment type="similarity">
    <text evidence="1">Belongs to the thiolase-like superfamily. Thiolase family.</text>
</comment>
<evidence type="ECO:0000259" key="6">
    <source>
        <dbReference type="Pfam" id="PF02803"/>
    </source>
</evidence>
<protein>
    <submittedName>
        <fullName evidence="7">Acetyl-CoA acetyltransferase</fullName>
    </submittedName>
</protein>
<proteinExistence type="inferred from homology"/>
<evidence type="ECO:0000313" key="7">
    <source>
        <dbReference type="EMBL" id="BDB98897.1"/>
    </source>
</evidence>
<dbReference type="PIRSF" id="PIRSF000429">
    <property type="entry name" value="Ac-CoA_Ac_transf"/>
    <property type="match status" value="1"/>
</dbReference>
<name>A0AAQ4CSW6_9CREN</name>
<dbReference type="RefSeq" id="WP_229569259.1">
    <property type="nucleotide sequence ID" value="NZ_AP025226.1"/>
</dbReference>
<dbReference type="KEGG" id="scas:SACC_19140"/>
<dbReference type="EMBL" id="AP025226">
    <property type="protein sequence ID" value="BDB98897.1"/>
    <property type="molecule type" value="Genomic_DNA"/>
</dbReference>
<evidence type="ECO:0000313" key="8">
    <source>
        <dbReference type="Proteomes" id="UP001319921"/>
    </source>
</evidence>
<dbReference type="Pfam" id="PF02803">
    <property type="entry name" value="Thiolase_C"/>
    <property type="match status" value="1"/>
</dbReference>
<dbReference type="AlphaFoldDB" id="A0AAQ4CSW6"/>
<keyword evidence="3" id="KW-0414">Isoprene biosynthesis</keyword>
<dbReference type="Proteomes" id="UP001319921">
    <property type="component" value="Chromosome"/>
</dbReference>
<dbReference type="InterPro" id="IPR020616">
    <property type="entry name" value="Thiolase_N"/>
</dbReference>
<gene>
    <name evidence="7" type="ORF">SACC_19140</name>
</gene>
<dbReference type="GO" id="GO:0008299">
    <property type="term" value="P:isoprenoid biosynthetic process"/>
    <property type="evidence" value="ECO:0007669"/>
    <property type="project" value="UniProtKB-KW"/>
</dbReference>
<dbReference type="SUPFAM" id="SSF53901">
    <property type="entry name" value="Thiolase-like"/>
    <property type="match status" value="2"/>
</dbReference>
<accession>A0AAQ4CSW6</accession>
<dbReference type="GO" id="GO:0016747">
    <property type="term" value="F:acyltransferase activity, transferring groups other than amino-acyl groups"/>
    <property type="evidence" value="ECO:0007669"/>
    <property type="project" value="InterPro"/>
</dbReference>
<evidence type="ECO:0000256" key="4">
    <source>
        <dbReference type="ARBA" id="ARBA00023315"/>
    </source>
</evidence>
<dbReference type="Gene3D" id="3.40.47.10">
    <property type="match status" value="2"/>
</dbReference>
<keyword evidence="4" id="KW-0012">Acyltransferase</keyword>